<reference evidence="1" key="1">
    <citation type="submission" date="2019-08" db="EMBL/GenBank/DDBJ databases">
        <authorList>
            <person name="Kucharzyk K."/>
            <person name="Murdoch R.W."/>
            <person name="Higgins S."/>
            <person name="Loffler F."/>
        </authorList>
    </citation>
    <scope>NUCLEOTIDE SEQUENCE</scope>
</reference>
<organism evidence="1">
    <name type="scientific">bioreactor metagenome</name>
    <dbReference type="NCBI Taxonomy" id="1076179"/>
    <lineage>
        <taxon>unclassified sequences</taxon>
        <taxon>metagenomes</taxon>
        <taxon>ecological metagenomes</taxon>
    </lineage>
</organism>
<evidence type="ECO:0000313" key="1">
    <source>
        <dbReference type="EMBL" id="MPM84906.1"/>
    </source>
</evidence>
<name>A0A645D6A8_9ZZZZ</name>
<gene>
    <name evidence="1" type="ORF">SDC9_131982</name>
</gene>
<dbReference type="EMBL" id="VSSQ01033343">
    <property type="protein sequence ID" value="MPM84906.1"/>
    <property type="molecule type" value="Genomic_DNA"/>
</dbReference>
<protein>
    <submittedName>
        <fullName evidence="1">Uncharacterized protein</fullName>
    </submittedName>
</protein>
<sequence length="69" mass="7566">MMHLPGQSNVAGIMATAAFLNPPILTFPFNFVPPSITNLDINNSSILFFYVFKLTGNDILNITILLHSS</sequence>
<dbReference type="AlphaFoldDB" id="A0A645D6A8"/>
<accession>A0A645D6A8</accession>
<comment type="caution">
    <text evidence="1">The sequence shown here is derived from an EMBL/GenBank/DDBJ whole genome shotgun (WGS) entry which is preliminary data.</text>
</comment>
<proteinExistence type="predicted"/>